<organism evidence="1 2">
    <name type="scientific">Racocetra fulgida</name>
    <dbReference type="NCBI Taxonomy" id="60492"/>
    <lineage>
        <taxon>Eukaryota</taxon>
        <taxon>Fungi</taxon>
        <taxon>Fungi incertae sedis</taxon>
        <taxon>Mucoromycota</taxon>
        <taxon>Glomeromycotina</taxon>
        <taxon>Glomeromycetes</taxon>
        <taxon>Diversisporales</taxon>
        <taxon>Gigasporaceae</taxon>
        <taxon>Racocetra</taxon>
    </lineage>
</organism>
<dbReference type="CDD" id="cd21037">
    <property type="entry name" value="MLKL_NTD"/>
    <property type="match status" value="1"/>
</dbReference>
<feature type="non-terminal residue" evidence="1">
    <location>
        <position position="1"/>
    </location>
</feature>
<dbReference type="Proteomes" id="UP000789396">
    <property type="component" value="Unassembled WGS sequence"/>
</dbReference>
<evidence type="ECO:0000313" key="2">
    <source>
        <dbReference type="Proteomes" id="UP000789396"/>
    </source>
</evidence>
<keyword evidence="2" id="KW-1185">Reference proteome</keyword>
<gene>
    <name evidence="1" type="ORF">RFULGI_LOCUS12518</name>
</gene>
<dbReference type="AlphaFoldDB" id="A0A9N9IGP4"/>
<dbReference type="GO" id="GO:0007166">
    <property type="term" value="P:cell surface receptor signaling pathway"/>
    <property type="evidence" value="ECO:0007669"/>
    <property type="project" value="InterPro"/>
</dbReference>
<dbReference type="InterPro" id="IPR036537">
    <property type="entry name" value="Adaptor_Cbl_N_dom_sf"/>
</dbReference>
<reference evidence="1" key="1">
    <citation type="submission" date="2021-06" db="EMBL/GenBank/DDBJ databases">
        <authorList>
            <person name="Kallberg Y."/>
            <person name="Tangrot J."/>
            <person name="Rosling A."/>
        </authorList>
    </citation>
    <scope>NUCLEOTIDE SEQUENCE</scope>
    <source>
        <strain evidence="1">IN212</strain>
    </source>
</reference>
<dbReference type="InterPro" id="IPR059179">
    <property type="entry name" value="MLKL-like_MCAfunc"/>
</dbReference>
<sequence length="231" mass="26612">QDLTTIYENAQCNQYIAKALIDRTKTAECFLDILSRSEEHEAITKIIVQEKVEIYENTKCTEYTCQILSKSESNPAFSEKNFYLATQRFKNTLNQAKSFAEEVTKFKGIKKYWNANYARKKFDKLMKEYDSYMGDLNTTITITNAVQHMIDMKIVIKQFENLDKFLKNNKKSTDNITIQESSCNHNQSLTVIDPDDLSDPAIIGKKNSSSSVFKKLYKKNIDVACKPCKKG</sequence>
<dbReference type="EMBL" id="CAJVPZ010030285">
    <property type="protein sequence ID" value="CAG8736426.1"/>
    <property type="molecule type" value="Genomic_DNA"/>
</dbReference>
<dbReference type="Gene3D" id="1.20.930.20">
    <property type="entry name" value="Adaptor protein Cbl, N-terminal domain"/>
    <property type="match status" value="1"/>
</dbReference>
<accession>A0A9N9IGP4</accession>
<comment type="caution">
    <text evidence="1">The sequence shown here is derived from an EMBL/GenBank/DDBJ whole genome shotgun (WGS) entry which is preliminary data.</text>
</comment>
<proteinExistence type="predicted"/>
<evidence type="ECO:0000313" key="1">
    <source>
        <dbReference type="EMBL" id="CAG8736426.1"/>
    </source>
</evidence>
<protein>
    <submittedName>
        <fullName evidence="1">18678_t:CDS:1</fullName>
    </submittedName>
</protein>
<dbReference type="OrthoDB" id="2402032at2759"/>
<feature type="non-terminal residue" evidence="1">
    <location>
        <position position="231"/>
    </location>
</feature>
<name>A0A9N9IGP4_9GLOM</name>